<dbReference type="CDD" id="cd06661">
    <property type="entry name" value="GGCT_like"/>
    <property type="match status" value="1"/>
</dbReference>
<evidence type="ECO:0000256" key="2">
    <source>
        <dbReference type="ARBA" id="ARBA00023239"/>
    </source>
</evidence>
<dbReference type="EMBL" id="JAODAN010000012">
    <property type="protein sequence ID" value="KAK1921053.1"/>
    <property type="molecule type" value="Genomic_DNA"/>
</dbReference>
<dbReference type="SUPFAM" id="SSF110857">
    <property type="entry name" value="Gamma-glutamyl cyclotransferase-like"/>
    <property type="match status" value="1"/>
</dbReference>
<dbReference type="Pfam" id="PF04752">
    <property type="entry name" value="ChaC"/>
    <property type="match status" value="1"/>
</dbReference>
<dbReference type="PANTHER" id="PTHR12192">
    <property type="entry name" value="CATION TRANSPORT PROTEIN CHAC-RELATED"/>
    <property type="match status" value="1"/>
</dbReference>
<keyword evidence="2" id="KW-0456">Lyase</keyword>
<dbReference type="EC" id="4.3.2.7" evidence="1"/>
<proteinExistence type="predicted"/>
<gene>
    <name evidence="3" type="ORF">DB88DRAFT_121217</name>
</gene>
<dbReference type="Gene3D" id="3.10.490.10">
    <property type="entry name" value="Gamma-glutamyl cyclotransferase-like"/>
    <property type="match status" value="1"/>
</dbReference>
<dbReference type="PANTHER" id="PTHR12192:SF2">
    <property type="entry name" value="GLUTATHIONE-SPECIFIC GAMMA-GLUTAMYLCYCLOTRANSFERASE 2"/>
    <property type="match status" value="1"/>
</dbReference>
<evidence type="ECO:0000256" key="1">
    <source>
        <dbReference type="ARBA" id="ARBA00012344"/>
    </source>
</evidence>
<comment type="caution">
    <text evidence="3">The sequence shown here is derived from an EMBL/GenBank/DDBJ whole genome shotgun (WGS) entry which is preliminary data.</text>
</comment>
<accession>A0AAD9CUX2</accession>
<dbReference type="InterPro" id="IPR036568">
    <property type="entry name" value="GGCT-like_sf"/>
</dbReference>
<organism evidence="3 4">
    <name type="scientific">Papiliotrema laurentii</name>
    <name type="common">Cryptococcus laurentii</name>
    <dbReference type="NCBI Taxonomy" id="5418"/>
    <lineage>
        <taxon>Eukaryota</taxon>
        <taxon>Fungi</taxon>
        <taxon>Dikarya</taxon>
        <taxon>Basidiomycota</taxon>
        <taxon>Agaricomycotina</taxon>
        <taxon>Tremellomycetes</taxon>
        <taxon>Tremellales</taxon>
        <taxon>Rhynchogastremaceae</taxon>
        <taxon>Papiliotrema</taxon>
    </lineage>
</organism>
<keyword evidence="4" id="KW-1185">Reference proteome</keyword>
<evidence type="ECO:0000313" key="3">
    <source>
        <dbReference type="EMBL" id="KAK1921053.1"/>
    </source>
</evidence>
<dbReference type="GO" id="GO:0005737">
    <property type="term" value="C:cytoplasm"/>
    <property type="evidence" value="ECO:0007669"/>
    <property type="project" value="TreeGrafter"/>
</dbReference>
<reference evidence="3" key="1">
    <citation type="submission" date="2023-02" db="EMBL/GenBank/DDBJ databases">
        <title>Identification and recombinant expression of a fungal hydrolase from Papiliotrema laurentii that hydrolyzes apple cutin and clears colloidal polyester polyurethane.</title>
        <authorList>
            <consortium name="DOE Joint Genome Institute"/>
            <person name="Roman V.A."/>
            <person name="Bojanowski C."/>
            <person name="Crable B.R."/>
            <person name="Wagner D.N."/>
            <person name="Hung C.S."/>
            <person name="Nadeau L.J."/>
            <person name="Schratz L."/>
            <person name="Haridas S."/>
            <person name="Pangilinan J."/>
            <person name="Lipzen A."/>
            <person name="Na H."/>
            <person name="Yan M."/>
            <person name="Ng V."/>
            <person name="Grigoriev I.V."/>
            <person name="Spatafora J.W."/>
            <person name="Barlow D."/>
            <person name="Biffinger J."/>
            <person name="Kelley-Loughnane N."/>
            <person name="Varaljay V.A."/>
            <person name="Crookes-Goodson W.J."/>
        </authorList>
    </citation>
    <scope>NUCLEOTIDE SEQUENCE</scope>
    <source>
        <strain evidence="3">5307AH</strain>
    </source>
</reference>
<evidence type="ECO:0000313" key="4">
    <source>
        <dbReference type="Proteomes" id="UP001182556"/>
    </source>
</evidence>
<dbReference type="InterPro" id="IPR013024">
    <property type="entry name" value="GGCT-like"/>
</dbReference>
<dbReference type="InterPro" id="IPR006840">
    <property type="entry name" value="ChaC"/>
</dbReference>
<dbReference type="GO" id="GO:0006751">
    <property type="term" value="P:glutathione catabolic process"/>
    <property type="evidence" value="ECO:0007669"/>
    <property type="project" value="InterPro"/>
</dbReference>
<dbReference type="AlphaFoldDB" id="A0AAD9CUX2"/>
<sequence>MVRSLDEQDGGPSASSPTQVYNPPYWVFGYGSLIWKPPPHTVEQRSGYVKGVLRRFAQSSIDHRGTPEAPGRVVTVIEAPEWHRLAGETPLSAEEDTVWGIAYRIDPEKEQEVRAYLEHREKNGYTLHQVPLYGLSKQTGKEHILVPSSDIWIGKLDNPAFVGYEPIPTLAQTIHEREGPSGPNKDYLYRLAESVRELYPHVRDDYLFTLEAAVKALDKAS</sequence>
<dbReference type="GO" id="GO:0061928">
    <property type="term" value="F:glutathione specific gamma-glutamylcyclotransferase activity"/>
    <property type="evidence" value="ECO:0007669"/>
    <property type="project" value="UniProtKB-EC"/>
</dbReference>
<protein>
    <recommendedName>
        <fullName evidence="1">glutathione-specific gamma-glutamylcyclotransferase</fullName>
        <ecNumber evidence="1">4.3.2.7</ecNumber>
    </recommendedName>
</protein>
<name>A0AAD9CUX2_PAPLA</name>
<dbReference type="Proteomes" id="UP001182556">
    <property type="component" value="Unassembled WGS sequence"/>
</dbReference>